<dbReference type="GO" id="GO:0016651">
    <property type="term" value="F:oxidoreductase activity, acting on NAD(P)H"/>
    <property type="evidence" value="ECO:0007669"/>
    <property type="project" value="InterPro"/>
</dbReference>
<dbReference type="CDD" id="cd08249">
    <property type="entry name" value="enoyl_reductase_like"/>
    <property type="match status" value="1"/>
</dbReference>
<evidence type="ECO:0000313" key="2">
    <source>
        <dbReference type="EMBL" id="ORX35746.1"/>
    </source>
</evidence>
<dbReference type="STRING" id="4999.A0A1Y1UE10"/>
<dbReference type="InterPro" id="IPR020843">
    <property type="entry name" value="ER"/>
</dbReference>
<dbReference type="Pfam" id="PF08240">
    <property type="entry name" value="ADH_N"/>
    <property type="match status" value="1"/>
</dbReference>
<name>A0A1Y1UE10_9TREE</name>
<comment type="caution">
    <text evidence="2">The sequence shown here is derived from an EMBL/GenBank/DDBJ whole genome shotgun (WGS) entry which is preliminary data.</text>
</comment>
<reference evidence="2 3" key="1">
    <citation type="submission" date="2017-03" db="EMBL/GenBank/DDBJ databases">
        <title>Widespread Adenine N6-methylation of Active Genes in Fungi.</title>
        <authorList>
            <consortium name="DOE Joint Genome Institute"/>
            <person name="Mondo S.J."/>
            <person name="Dannebaum R.O."/>
            <person name="Kuo R.C."/>
            <person name="Louie K.B."/>
            <person name="Bewick A.J."/>
            <person name="Labutti K."/>
            <person name="Haridas S."/>
            <person name="Kuo A."/>
            <person name="Salamov A."/>
            <person name="Ahrendt S.R."/>
            <person name="Lau R."/>
            <person name="Bowen B.P."/>
            <person name="Lipzen A."/>
            <person name="Sullivan W."/>
            <person name="Andreopoulos W.B."/>
            <person name="Clum A."/>
            <person name="Lindquist E."/>
            <person name="Daum C."/>
            <person name="Northen T.R."/>
            <person name="Ramamoorthy G."/>
            <person name="Schmitz R.J."/>
            <person name="Gryganskyi A."/>
            <person name="Culley D."/>
            <person name="Magnuson J."/>
            <person name="James T.Y."/>
            <person name="O'Malley M.A."/>
            <person name="Stajich J.E."/>
            <person name="Spatafora J.W."/>
            <person name="Visel A."/>
            <person name="Grigoriev I.V."/>
        </authorList>
    </citation>
    <scope>NUCLEOTIDE SEQUENCE [LARGE SCALE GENOMIC DNA]</scope>
    <source>
        <strain evidence="2 3">NRRL Y-17943</strain>
    </source>
</reference>
<sequence>MQALVVTAKGKLELKEVEKPVISDGEILVQVEYVALNPTDWKHRDSVSPAGVILGCDFCGTIVESKSSRPKGQRVAGWVHGGKFPDQGSFAQYIRVAGDRVFTATDLKPESAATFGIGYFTAAMALFNDQKLPYPPAAQEGWFFVGGGSSSVGLFVTQLARIVGYKVIATASPHSFDIVKAHGANRVVDYHDPKSALDEIKKVTDDGIVAGLECIGDLDGVQLAVDSFGPKGGPLTQIIPPPKEVRPRPEVPLDHRILLYTAQGYEFEFIPGQPKMPAKPEDLKWFTDFCERSPEFIEKHDIKGNPVDLRQGLENINQGLDEMKAGKVSGKKLVYKIA</sequence>
<dbReference type="InterPro" id="IPR011032">
    <property type="entry name" value="GroES-like_sf"/>
</dbReference>
<accession>A0A1Y1UE10</accession>
<organism evidence="2 3">
    <name type="scientific">Kockovaella imperatae</name>
    <dbReference type="NCBI Taxonomy" id="4999"/>
    <lineage>
        <taxon>Eukaryota</taxon>
        <taxon>Fungi</taxon>
        <taxon>Dikarya</taxon>
        <taxon>Basidiomycota</taxon>
        <taxon>Agaricomycotina</taxon>
        <taxon>Tremellomycetes</taxon>
        <taxon>Tremellales</taxon>
        <taxon>Cuniculitremaceae</taxon>
        <taxon>Kockovaella</taxon>
    </lineage>
</organism>
<evidence type="ECO:0000313" key="3">
    <source>
        <dbReference type="Proteomes" id="UP000193218"/>
    </source>
</evidence>
<protein>
    <submittedName>
        <fullName evidence="2">Chaperonin 10-like protein</fullName>
    </submittedName>
</protein>
<dbReference type="EMBL" id="NBSH01000010">
    <property type="protein sequence ID" value="ORX35746.1"/>
    <property type="molecule type" value="Genomic_DNA"/>
</dbReference>
<dbReference type="InterPro" id="IPR047122">
    <property type="entry name" value="Trans-enoyl_RdTase-like"/>
</dbReference>
<dbReference type="PANTHER" id="PTHR45348:SF7">
    <property type="entry name" value="ZINC BINDING OXIDOREDUCTASE, PUTATIVE-RELATED"/>
    <property type="match status" value="1"/>
</dbReference>
<evidence type="ECO:0000259" key="1">
    <source>
        <dbReference type="SMART" id="SM00829"/>
    </source>
</evidence>
<dbReference type="OrthoDB" id="10257049at2759"/>
<dbReference type="SMART" id="SM00829">
    <property type="entry name" value="PKS_ER"/>
    <property type="match status" value="1"/>
</dbReference>
<dbReference type="InterPro" id="IPR036291">
    <property type="entry name" value="NAD(P)-bd_dom_sf"/>
</dbReference>
<dbReference type="Proteomes" id="UP000193218">
    <property type="component" value="Unassembled WGS sequence"/>
</dbReference>
<dbReference type="Pfam" id="PF00107">
    <property type="entry name" value="ADH_zinc_N"/>
    <property type="match status" value="1"/>
</dbReference>
<dbReference type="FunCoup" id="A0A1Y1UE10">
    <property type="interactions" value="10"/>
</dbReference>
<dbReference type="Gene3D" id="3.90.180.10">
    <property type="entry name" value="Medium-chain alcohol dehydrogenases, catalytic domain"/>
    <property type="match status" value="1"/>
</dbReference>
<feature type="domain" description="Enoyl reductase (ER)" evidence="1">
    <location>
        <begin position="10"/>
        <end position="334"/>
    </location>
</feature>
<dbReference type="PANTHER" id="PTHR45348">
    <property type="entry name" value="HYPOTHETICAL OXIDOREDUCTASE (EUROFUNG)"/>
    <property type="match status" value="1"/>
</dbReference>
<gene>
    <name evidence="2" type="ORF">BD324DRAFT_631495</name>
</gene>
<dbReference type="SUPFAM" id="SSF51735">
    <property type="entry name" value="NAD(P)-binding Rossmann-fold domains"/>
    <property type="match status" value="1"/>
</dbReference>
<dbReference type="SUPFAM" id="SSF50129">
    <property type="entry name" value="GroES-like"/>
    <property type="match status" value="1"/>
</dbReference>
<keyword evidence="3" id="KW-1185">Reference proteome</keyword>
<dbReference type="RefSeq" id="XP_021869910.1">
    <property type="nucleotide sequence ID" value="XM_022016438.1"/>
</dbReference>
<dbReference type="InterPro" id="IPR013149">
    <property type="entry name" value="ADH-like_C"/>
</dbReference>
<dbReference type="GeneID" id="33558247"/>
<dbReference type="AlphaFoldDB" id="A0A1Y1UE10"/>
<dbReference type="InterPro" id="IPR013154">
    <property type="entry name" value="ADH-like_N"/>
</dbReference>
<dbReference type="Gene3D" id="3.40.50.720">
    <property type="entry name" value="NAD(P)-binding Rossmann-like Domain"/>
    <property type="match status" value="1"/>
</dbReference>
<proteinExistence type="predicted"/>
<dbReference type="InParanoid" id="A0A1Y1UE10"/>